<dbReference type="STRING" id="289078.A0A2X0NCF8"/>
<dbReference type="SUPFAM" id="SSF51395">
    <property type="entry name" value="FMN-linked oxidoreductases"/>
    <property type="match status" value="1"/>
</dbReference>
<name>A0A2X0NCF8_9BASI</name>
<dbReference type="OrthoDB" id="9977870at2759"/>
<evidence type="ECO:0000313" key="4">
    <source>
        <dbReference type="Proteomes" id="UP000249723"/>
    </source>
</evidence>
<feature type="compositionally biased region" description="Basic and acidic residues" evidence="1">
    <location>
        <begin position="115"/>
        <end position="125"/>
    </location>
</feature>
<dbReference type="Proteomes" id="UP000249723">
    <property type="component" value="Unassembled WGS sequence"/>
</dbReference>
<dbReference type="EMBL" id="FMWP01000054">
    <property type="protein sequence ID" value="SCZ94789.1"/>
    <property type="molecule type" value="Genomic_DNA"/>
</dbReference>
<dbReference type="GO" id="GO:0017150">
    <property type="term" value="F:tRNA dihydrouridine synthase activity"/>
    <property type="evidence" value="ECO:0007669"/>
    <property type="project" value="TreeGrafter"/>
</dbReference>
<sequence>MSRPEKDVEEMAEHAEVLTPQEMLQQFEKVNVCGECLHEAPNTLRKLVRYSKLPFRQLVAQYETHITYTPMLLAQEFSRSAIARDSDFSTNTLERGTFWMTPKVNHIPVQEWDSSPERRSEEPLARKARRGQRRVRGNLVAQFAANDATQLADAAELIKPWVDGIDLNCEIERLTPSVEPLSRRTGCPQKWAYQEGIGCALLRKPDTVRDLVRTTKQRLGWDFPVTVKIRVDPNLQLTNELVTTAIAAGADVLAIHGRTRHQSSSGHPVNLDSIQFAVECSKGQIPCVANGDVFDLEGAEETRRRCGVNAVMSARGLLANPVSWHGKAGRLRTLFVLTAHSLQALFSGYDKTPFTAISEFVRISTQVGLIYPLFHRHVAYMIESHFTLRMDRVFFNGLTSYASVCDYLVDELGVNLGGAEEKVSV</sequence>
<dbReference type="InterPro" id="IPR035587">
    <property type="entry name" value="DUS-like_FMN-bd"/>
</dbReference>
<feature type="region of interest" description="Disordered" evidence="1">
    <location>
        <begin position="111"/>
        <end position="131"/>
    </location>
</feature>
<dbReference type="CDD" id="cd02801">
    <property type="entry name" value="DUS_like_FMN"/>
    <property type="match status" value="1"/>
</dbReference>
<evidence type="ECO:0000256" key="1">
    <source>
        <dbReference type="SAM" id="MobiDB-lite"/>
    </source>
</evidence>
<accession>A0A2X0NCF8</accession>
<dbReference type="PANTHER" id="PTHR11082:SF31">
    <property type="entry name" value="TRNA-DIHYDROURIDINE(20A_20B) SYNTHASE [NAD(P)+]-LIKE"/>
    <property type="match status" value="1"/>
</dbReference>
<keyword evidence="4" id="KW-1185">Reference proteome</keyword>
<organism evidence="3 4">
    <name type="scientific">Microbotryum saponariae</name>
    <dbReference type="NCBI Taxonomy" id="289078"/>
    <lineage>
        <taxon>Eukaryota</taxon>
        <taxon>Fungi</taxon>
        <taxon>Dikarya</taxon>
        <taxon>Basidiomycota</taxon>
        <taxon>Pucciniomycotina</taxon>
        <taxon>Microbotryomycetes</taxon>
        <taxon>Microbotryales</taxon>
        <taxon>Microbotryaceae</taxon>
        <taxon>Microbotryum</taxon>
    </lineage>
</organism>
<feature type="domain" description="DUS-like FMN-binding" evidence="2">
    <location>
        <begin position="48"/>
        <end position="322"/>
    </location>
</feature>
<proteinExistence type="predicted"/>
<evidence type="ECO:0000259" key="2">
    <source>
        <dbReference type="Pfam" id="PF01207"/>
    </source>
</evidence>
<gene>
    <name evidence="3" type="ORF">BZ3500_MVSOF-1268-A1-R1_CHR12-1G03659</name>
</gene>
<evidence type="ECO:0000313" key="3">
    <source>
        <dbReference type="EMBL" id="SCZ94789.1"/>
    </source>
</evidence>
<dbReference type="AlphaFoldDB" id="A0A2X0NCF8"/>
<protein>
    <submittedName>
        <fullName evidence="3">BZ3500_MvSof-1268-A1-R1_Chr12-1g03659 protein</fullName>
    </submittedName>
</protein>
<dbReference type="Pfam" id="PF01207">
    <property type="entry name" value="Dus"/>
    <property type="match status" value="1"/>
</dbReference>
<reference evidence="4" key="1">
    <citation type="submission" date="2016-10" db="EMBL/GenBank/DDBJ databases">
        <authorList>
            <person name="Jeantristanb JTB J.-T."/>
            <person name="Ricardo R."/>
        </authorList>
    </citation>
    <scope>NUCLEOTIDE SEQUENCE [LARGE SCALE GENOMIC DNA]</scope>
</reference>
<dbReference type="InterPro" id="IPR013785">
    <property type="entry name" value="Aldolase_TIM"/>
</dbReference>
<dbReference type="Gene3D" id="3.20.20.70">
    <property type="entry name" value="Aldolase class I"/>
    <property type="match status" value="1"/>
</dbReference>
<dbReference type="PANTHER" id="PTHR11082">
    <property type="entry name" value="TRNA-DIHYDROURIDINE SYNTHASE"/>
    <property type="match status" value="1"/>
</dbReference>